<organism evidence="2 3">
    <name type="scientific">Stylosanthes scabra</name>
    <dbReference type="NCBI Taxonomy" id="79078"/>
    <lineage>
        <taxon>Eukaryota</taxon>
        <taxon>Viridiplantae</taxon>
        <taxon>Streptophyta</taxon>
        <taxon>Embryophyta</taxon>
        <taxon>Tracheophyta</taxon>
        <taxon>Spermatophyta</taxon>
        <taxon>Magnoliopsida</taxon>
        <taxon>eudicotyledons</taxon>
        <taxon>Gunneridae</taxon>
        <taxon>Pentapetalae</taxon>
        <taxon>rosids</taxon>
        <taxon>fabids</taxon>
        <taxon>Fabales</taxon>
        <taxon>Fabaceae</taxon>
        <taxon>Papilionoideae</taxon>
        <taxon>50 kb inversion clade</taxon>
        <taxon>dalbergioids sensu lato</taxon>
        <taxon>Dalbergieae</taxon>
        <taxon>Pterocarpus clade</taxon>
        <taxon>Stylosanthes</taxon>
    </lineage>
</organism>
<keyword evidence="1" id="KW-0175">Coiled coil</keyword>
<gene>
    <name evidence="2" type="ORF">PIB30_081789</name>
</gene>
<reference evidence="2 3" key="1">
    <citation type="journal article" date="2023" name="Plants (Basel)">
        <title>Bridging the Gap: Combining Genomics and Transcriptomics Approaches to Understand Stylosanthes scabra, an Orphan Legume from the Brazilian Caatinga.</title>
        <authorList>
            <person name="Ferreira-Neto J.R.C."/>
            <person name="da Silva M.D."/>
            <person name="Binneck E."/>
            <person name="de Melo N.F."/>
            <person name="da Silva R.H."/>
            <person name="de Melo A.L.T.M."/>
            <person name="Pandolfi V."/>
            <person name="Bustamante F.O."/>
            <person name="Brasileiro-Vidal A.C."/>
            <person name="Benko-Iseppon A.M."/>
        </authorList>
    </citation>
    <scope>NUCLEOTIDE SEQUENCE [LARGE SCALE GENOMIC DNA]</scope>
    <source>
        <tissue evidence="2">Leaves</tissue>
    </source>
</reference>
<accession>A0ABU6YPF1</accession>
<name>A0ABU6YPF1_9FABA</name>
<keyword evidence="3" id="KW-1185">Reference proteome</keyword>
<comment type="caution">
    <text evidence="2">The sequence shown here is derived from an EMBL/GenBank/DDBJ whole genome shotgun (WGS) entry which is preliminary data.</text>
</comment>
<sequence length="164" mass="18083">MVATTEIKAQLLEATTFLNQHASSVAGSLETFVEDFFNSKNLLELISEELRQTIAELAKQKKEATKCDQAILKEEEAESAEKVLAARVKALEKELPTAKEDLAITRGGLLKIKATNYNLKAKLTQFEEMNASNYSKCATAIKAMEKAEAKHKQAVEDSTTLSKC</sequence>
<feature type="coiled-coil region" evidence="1">
    <location>
        <begin position="40"/>
        <end position="94"/>
    </location>
</feature>
<dbReference type="Proteomes" id="UP001341840">
    <property type="component" value="Unassembled WGS sequence"/>
</dbReference>
<evidence type="ECO:0000313" key="2">
    <source>
        <dbReference type="EMBL" id="MED6212282.1"/>
    </source>
</evidence>
<protein>
    <submittedName>
        <fullName evidence="2">Uncharacterized protein</fullName>
    </submittedName>
</protein>
<dbReference type="EMBL" id="JASCZI010242890">
    <property type="protein sequence ID" value="MED6212282.1"/>
    <property type="molecule type" value="Genomic_DNA"/>
</dbReference>
<proteinExistence type="predicted"/>
<evidence type="ECO:0000256" key="1">
    <source>
        <dbReference type="SAM" id="Coils"/>
    </source>
</evidence>
<evidence type="ECO:0000313" key="3">
    <source>
        <dbReference type="Proteomes" id="UP001341840"/>
    </source>
</evidence>